<evidence type="ECO:0000313" key="2">
    <source>
        <dbReference type="Proteomes" id="UP001153148"/>
    </source>
</evidence>
<comment type="caution">
    <text evidence="1">The sequence shown here is derived from an EMBL/GenBank/DDBJ whole genome shotgun (WGS) entry which is preliminary data.</text>
</comment>
<feature type="non-terminal residue" evidence="1">
    <location>
        <position position="218"/>
    </location>
</feature>
<sequence>MLPSNGDTSEVDLQSQAEHVAAIRERADRGILWQWVSVERRFSLSGIPHNQDIPLVHVLQILLHIINLLTDIRKKDQQIDSFFARVEIVSPIWCNRRCHQNLKKTRRRNELSLLHEKETRSDQVGDKTRSQDIDSIRITMKQNLCLLALAAVLAVVASEEHPPHMNMMMNNMKACEEEMDYESFRRSDRDSSPNLHVINRPVLYESDALDHSATEAVL</sequence>
<dbReference type="Proteomes" id="UP001153148">
    <property type="component" value="Unassembled WGS sequence"/>
</dbReference>
<organism evidence="1 2">
    <name type="scientific">Timema podura</name>
    <name type="common">Walking stick</name>
    <dbReference type="NCBI Taxonomy" id="61482"/>
    <lineage>
        <taxon>Eukaryota</taxon>
        <taxon>Metazoa</taxon>
        <taxon>Ecdysozoa</taxon>
        <taxon>Arthropoda</taxon>
        <taxon>Hexapoda</taxon>
        <taxon>Insecta</taxon>
        <taxon>Pterygota</taxon>
        <taxon>Neoptera</taxon>
        <taxon>Polyneoptera</taxon>
        <taxon>Phasmatodea</taxon>
        <taxon>Timematodea</taxon>
        <taxon>Timematoidea</taxon>
        <taxon>Timematidae</taxon>
        <taxon>Timema</taxon>
    </lineage>
</organism>
<name>A0ABN7NHX2_TIMPD</name>
<gene>
    <name evidence="1" type="ORF">TPAB3V08_LOCUS1432</name>
</gene>
<evidence type="ECO:0000313" key="1">
    <source>
        <dbReference type="EMBL" id="CAG2054403.1"/>
    </source>
</evidence>
<keyword evidence="2" id="KW-1185">Reference proteome</keyword>
<accession>A0ABN7NHX2</accession>
<reference evidence="1" key="1">
    <citation type="submission" date="2021-03" db="EMBL/GenBank/DDBJ databases">
        <authorList>
            <person name="Tran Van P."/>
        </authorList>
    </citation>
    <scope>NUCLEOTIDE SEQUENCE</scope>
</reference>
<protein>
    <submittedName>
        <fullName evidence="1">Uncharacterized protein</fullName>
    </submittedName>
</protein>
<proteinExistence type="predicted"/>
<dbReference type="EMBL" id="CAJPIN010001289">
    <property type="protein sequence ID" value="CAG2054403.1"/>
    <property type="molecule type" value="Genomic_DNA"/>
</dbReference>